<keyword evidence="12" id="KW-1185">Reference proteome</keyword>
<feature type="site" description="Transition state stabilizer" evidence="8">
    <location>
        <position position="220"/>
    </location>
</feature>
<feature type="site" description="Transition state stabilizer" evidence="8">
    <location>
        <position position="145"/>
    </location>
</feature>
<dbReference type="GO" id="GO:0009245">
    <property type="term" value="P:lipid A biosynthetic process"/>
    <property type="evidence" value="ECO:0007669"/>
    <property type="project" value="TreeGrafter"/>
</dbReference>
<protein>
    <recommendedName>
        <fullName evidence="3 9">3-deoxy-D-manno-octulosonic acid transferase</fullName>
        <shortName evidence="9">Kdo transferase</shortName>
        <ecNumber evidence="2 9">2.4.99.12</ecNumber>
    </recommendedName>
    <alternativeName>
        <fullName evidence="5 9">Lipid IV(A) 3-deoxy-D-manno-octulosonic acid transferase</fullName>
    </alternativeName>
</protein>
<comment type="catalytic activity">
    <reaction evidence="6 9">
        <text>lipid IVA (E. coli) + CMP-3-deoxy-beta-D-manno-octulosonate = alpha-Kdo-(2-&gt;6)-lipid IVA (E. coli) + CMP + H(+)</text>
        <dbReference type="Rhea" id="RHEA:28066"/>
        <dbReference type="ChEBI" id="CHEBI:15378"/>
        <dbReference type="ChEBI" id="CHEBI:58603"/>
        <dbReference type="ChEBI" id="CHEBI:60364"/>
        <dbReference type="ChEBI" id="CHEBI:60377"/>
        <dbReference type="ChEBI" id="CHEBI:85987"/>
        <dbReference type="EC" id="2.4.99.12"/>
    </reaction>
</comment>
<dbReference type="PANTHER" id="PTHR42755">
    <property type="entry name" value="3-DEOXY-MANNO-OCTULOSONATE CYTIDYLYLTRANSFERASE"/>
    <property type="match status" value="1"/>
</dbReference>
<gene>
    <name evidence="11" type="ORF">SAMN04488503_2528</name>
</gene>
<feature type="active site" description="Proton acceptor" evidence="7">
    <location>
        <position position="63"/>
    </location>
</feature>
<organism evidence="11 12">
    <name type="scientific">Humidesulfovibrio mexicanus</name>
    <dbReference type="NCBI Taxonomy" id="147047"/>
    <lineage>
        <taxon>Bacteria</taxon>
        <taxon>Pseudomonadati</taxon>
        <taxon>Thermodesulfobacteriota</taxon>
        <taxon>Desulfovibrionia</taxon>
        <taxon>Desulfovibrionales</taxon>
        <taxon>Desulfovibrionaceae</taxon>
        <taxon>Humidesulfovibrio</taxon>
    </lineage>
</organism>
<keyword evidence="9" id="KW-1003">Cell membrane</keyword>
<dbReference type="Proteomes" id="UP000198324">
    <property type="component" value="Unassembled WGS sequence"/>
</dbReference>
<evidence type="ECO:0000256" key="2">
    <source>
        <dbReference type="ARBA" id="ARBA00012621"/>
    </source>
</evidence>
<dbReference type="InterPro" id="IPR007507">
    <property type="entry name" value="Glycos_transf_N"/>
</dbReference>
<evidence type="ECO:0000256" key="5">
    <source>
        <dbReference type="ARBA" id="ARBA00031445"/>
    </source>
</evidence>
<evidence type="ECO:0000259" key="10">
    <source>
        <dbReference type="Pfam" id="PF04413"/>
    </source>
</evidence>
<proteinExistence type="inferred from homology"/>
<name>A0A239BF70_9BACT</name>
<dbReference type="Pfam" id="PF04413">
    <property type="entry name" value="Glycos_transf_N"/>
    <property type="match status" value="1"/>
</dbReference>
<evidence type="ECO:0000256" key="3">
    <source>
        <dbReference type="ARBA" id="ARBA00019077"/>
    </source>
</evidence>
<evidence type="ECO:0000256" key="7">
    <source>
        <dbReference type="PIRSR" id="PIRSR639901-1"/>
    </source>
</evidence>
<dbReference type="GO" id="GO:0043842">
    <property type="term" value="F:Kdo transferase activity"/>
    <property type="evidence" value="ECO:0007669"/>
    <property type="project" value="UniProtKB-EC"/>
</dbReference>
<keyword evidence="9" id="KW-0472">Membrane</keyword>
<keyword evidence="9" id="KW-0448">Lipopolysaccharide biosynthesis</keyword>
<dbReference type="Gene3D" id="3.40.50.2000">
    <property type="entry name" value="Glycogen Phosphorylase B"/>
    <property type="match status" value="1"/>
</dbReference>
<sequence length="436" mass="46486">MPVPRKPPLVARAILGVYGLAWRAALPGLRRNGRLKDGWDARLMRSGPPPKADLWVQAASGGEAYLAWELARRLPDCLPGGLVDGRPPRVLVTTFTSQGMGVLARAATDLAGRVELLPAWFPFDIPGNMAAALAAVAPRAVALLETELWPGLLAACRRAGIPALAVNARMTPKSLRGYLRLPGFWRCLGPERVLAVSEDDATRFAALFPQTRTQIMPNIKFDRLDFSASAPNPALAALLPQVDGVRAPFIVLGSVRRQEEAQALAIIQGLLARLPGAVVGVFPRHMERLNAWEGLLERGGVPHVRRSAGAARPGSVLLWDAFGELSGAFALARACFVGGSLADLGGQNFLEPLAHGVTPVIGPSWSNFAWVGHELFECGLARLEQDAAGVLDALCALADTPPDRQDVRRRAESYAQSRRGGADAACQAVAECLICG</sequence>
<comment type="pathway">
    <text evidence="1 9">Bacterial outer membrane biogenesis; LPS core biosynthesis.</text>
</comment>
<accession>A0A239BF70</accession>
<comment type="subcellular location">
    <subcellularLocation>
        <location evidence="9">Cell membrane</location>
    </subcellularLocation>
</comment>
<evidence type="ECO:0000313" key="11">
    <source>
        <dbReference type="EMBL" id="SNS06466.1"/>
    </source>
</evidence>
<dbReference type="RefSeq" id="WP_089274741.1">
    <property type="nucleotide sequence ID" value="NZ_FZOC01000005.1"/>
</dbReference>
<dbReference type="InterPro" id="IPR038107">
    <property type="entry name" value="Glycos_transf_N_sf"/>
</dbReference>
<keyword evidence="4 9" id="KW-0808">Transferase</keyword>
<evidence type="ECO:0000313" key="12">
    <source>
        <dbReference type="Proteomes" id="UP000198324"/>
    </source>
</evidence>
<evidence type="ECO:0000256" key="1">
    <source>
        <dbReference type="ARBA" id="ARBA00004713"/>
    </source>
</evidence>
<dbReference type="InterPro" id="IPR039901">
    <property type="entry name" value="Kdotransferase"/>
</dbReference>
<dbReference type="GO" id="GO:0005886">
    <property type="term" value="C:plasma membrane"/>
    <property type="evidence" value="ECO:0007669"/>
    <property type="project" value="UniProtKB-SubCell"/>
</dbReference>
<dbReference type="EMBL" id="FZOC01000005">
    <property type="protein sequence ID" value="SNS06466.1"/>
    <property type="molecule type" value="Genomic_DNA"/>
</dbReference>
<comment type="similarity">
    <text evidence="9">Belongs to the glycosyltransferase group 1 family.</text>
</comment>
<dbReference type="Gene3D" id="3.40.50.11720">
    <property type="entry name" value="3-Deoxy-D-manno-octulosonic-acid transferase, N-terminal domain"/>
    <property type="match status" value="1"/>
</dbReference>
<evidence type="ECO:0000256" key="9">
    <source>
        <dbReference type="RuleBase" id="RU365103"/>
    </source>
</evidence>
<feature type="domain" description="3-deoxy-D-manno-octulosonic-acid transferase N-terminal" evidence="10">
    <location>
        <begin position="39"/>
        <end position="222"/>
    </location>
</feature>
<evidence type="ECO:0000256" key="4">
    <source>
        <dbReference type="ARBA" id="ARBA00022679"/>
    </source>
</evidence>
<dbReference type="GO" id="GO:0009244">
    <property type="term" value="P:lipopolysaccharide core region biosynthetic process"/>
    <property type="evidence" value="ECO:0007669"/>
    <property type="project" value="UniProtKB-UniRule"/>
</dbReference>
<evidence type="ECO:0000256" key="6">
    <source>
        <dbReference type="ARBA" id="ARBA00049183"/>
    </source>
</evidence>
<dbReference type="PANTHER" id="PTHR42755:SF1">
    <property type="entry name" value="3-DEOXY-D-MANNO-OCTULOSONIC ACID TRANSFERASE, MITOCHONDRIAL-RELATED"/>
    <property type="match status" value="1"/>
</dbReference>
<evidence type="ECO:0000256" key="8">
    <source>
        <dbReference type="PIRSR" id="PIRSR639901-2"/>
    </source>
</evidence>
<dbReference type="AlphaFoldDB" id="A0A239BF70"/>
<dbReference type="OrthoDB" id="9789797at2"/>
<reference evidence="11 12" key="1">
    <citation type="submission" date="2017-06" db="EMBL/GenBank/DDBJ databases">
        <authorList>
            <person name="Kim H.J."/>
            <person name="Triplett B.A."/>
        </authorList>
    </citation>
    <scope>NUCLEOTIDE SEQUENCE [LARGE SCALE GENOMIC DNA]</scope>
    <source>
        <strain evidence="11 12">DSM 13116</strain>
    </source>
</reference>
<comment type="function">
    <text evidence="9">Involved in lipopolysaccharide (LPS) biosynthesis. Catalyzes the transfer of 3-deoxy-D-manno-octulosonate (Kdo) residue(s) from CMP-Kdo to lipid IV(A), the tetraacyldisaccharide-1,4'-bisphosphate precursor of lipid A.</text>
</comment>
<dbReference type="EC" id="2.4.99.12" evidence="2 9"/>
<dbReference type="UniPathway" id="UPA00958"/>